<evidence type="ECO:0000259" key="1">
    <source>
        <dbReference type="PROSITE" id="PS51186"/>
    </source>
</evidence>
<dbReference type="Proteomes" id="UP000190166">
    <property type="component" value="Unassembled WGS sequence"/>
</dbReference>
<sequence>MAKFEGMIWNIKSFEELTTAELYAILHLRSEVFVVEQNCAYQDLDYSDQKGLHLMGTDEEGRLLAYTRIFPPGIKFKEASIGRVITSPLARGKGAGRELMERSIAALQEHYGVIPIRIGAQQYLQRFYTSLGFEQTSDTYMEDGIPHIEMLRRSGEIAFGD</sequence>
<evidence type="ECO:0000313" key="2">
    <source>
        <dbReference type="EMBL" id="SKD02370.1"/>
    </source>
</evidence>
<dbReference type="CDD" id="cd04301">
    <property type="entry name" value="NAT_SF"/>
    <property type="match status" value="1"/>
</dbReference>
<protein>
    <submittedName>
        <fullName evidence="2">ElaA protein</fullName>
    </submittedName>
</protein>
<dbReference type="Gene3D" id="3.40.630.30">
    <property type="match status" value="1"/>
</dbReference>
<reference evidence="2 3" key="1">
    <citation type="submission" date="2017-02" db="EMBL/GenBank/DDBJ databases">
        <authorList>
            <person name="Peterson S.W."/>
        </authorList>
    </citation>
    <scope>NUCLEOTIDE SEQUENCE [LARGE SCALE GENOMIC DNA]</scope>
    <source>
        <strain evidence="2 3">DSM 18108</strain>
    </source>
</reference>
<dbReference type="Pfam" id="PF13673">
    <property type="entry name" value="Acetyltransf_10"/>
    <property type="match status" value="1"/>
</dbReference>
<dbReference type="EMBL" id="FUZZ01000001">
    <property type="protein sequence ID" value="SKD02370.1"/>
    <property type="molecule type" value="Genomic_DNA"/>
</dbReference>
<dbReference type="InterPro" id="IPR000182">
    <property type="entry name" value="GNAT_dom"/>
</dbReference>
<accession>A0A1T5NP48</accession>
<dbReference type="AlphaFoldDB" id="A0A1T5NP48"/>
<gene>
    <name evidence="2" type="ORF">SAMN05660461_2507</name>
</gene>
<feature type="domain" description="N-acetyltransferase" evidence="1">
    <location>
        <begin position="12"/>
        <end position="155"/>
    </location>
</feature>
<keyword evidence="3" id="KW-1185">Reference proteome</keyword>
<dbReference type="PROSITE" id="PS51186">
    <property type="entry name" value="GNAT"/>
    <property type="match status" value="1"/>
</dbReference>
<evidence type="ECO:0000313" key="3">
    <source>
        <dbReference type="Proteomes" id="UP000190166"/>
    </source>
</evidence>
<organism evidence="2 3">
    <name type="scientific">Chitinophaga ginsengisegetis</name>
    <dbReference type="NCBI Taxonomy" id="393003"/>
    <lineage>
        <taxon>Bacteria</taxon>
        <taxon>Pseudomonadati</taxon>
        <taxon>Bacteroidota</taxon>
        <taxon>Chitinophagia</taxon>
        <taxon>Chitinophagales</taxon>
        <taxon>Chitinophagaceae</taxon>
        <taxon>Chitinophaga</taxon>
    </lineage>
</organism>
<name>A0A1T5NP48_9BACT</name>
<dbReference type="STRING" id="393003.SAMN05660461_2507"/>
<dbReference type="GO" id="GO:0016747">
    <property type="term" value="F:acyltransferase activity, transferring groups other than amino-acyl groups"/>
    <property type="evidence" value="ECO:0007669"/>
    <property type="project" value="InterPro"/>
</dbReference>
<dbReference type="RefSeq" id="WP_235015915.1">
    <property type="nucleotide sequence ID" value="NZ_FUZZ01000001.1"/>
</dbReference>
<dbReference type="InterPro" id="IPR016181">
    <property type="entry name" value="Acyl_CoA_acyltransferase"/>
</dbReference>
<proteinExistence type="predicted"/>
<dbReference type="SUPFAM" id="SSF55729">
    <property type="entry name" value="Acyl-CoA N-acyltransferases (Nat)"/>
    <property type="match status" value="1"/>
</dbReference>